<evidence type="ECO:0000256" key="1">
    <source>
        <dbReference type="SAM" id="MobiDB-lite"/>
    </source>
</evidence>
<dbReference type="PANTHER" id="PTHR34383:SF3">
    <property type="entry name" value="POLYPHOSPHATE:AMP PHOSPHOTRANSFERASE"/>
    <property type="match status" value="1"/>
</dbReference>
<protein>
    <recommendedName>
        <fullName evidence="2">Polyphosphate kinase-2-related domain-containing protein</fullName>
    </recommendedName>
</protein>
<evidence type="ECO:0000313" key="3">
    <source>
        <dbReference type="EMBL" id="VUX45077.1"/>
    </source>
</evidence>
<evidence type="ECO:0000313" key="4">
    <source>
        <dbReference type="Proteomes" id="UP000326641"/>
    </source>
</evidence>
<dbReference type="InterPro" id="IPR027417">
    <property type="entry name" value="P-loop_NTPase"/>
</dbReference>
<accession>A0A564W9Y8</accession>
<comment type="caution">
    <text evidence="3">The sequence shown here is derived from an EMBL/GenBank/DDBJ whole genome shotgun (WGS) entry which is preliminary data.</text>
</comment>
<dbReference type="PANTHER" id="PTHR34383">
    <property type="entry name" value="POLYPHOSPHATE:AMP PHOSPHOTRANSFERASE-RELATED"/>
    <property type="match status" value="1"/>
</dbReference>
<dbReference type="SUPFAM" id="SSF52540">
    <property type="entry name" value="P-loop containing nucleoside triphosphate hydrolases"/>
    <property type="match status" value="2"/>
</dbReference>
<keyword evidence="4" id="KW-1185">Reference proteome</keyword>
<dbReference type="Proteomes" id="UP000326641">
    <property type="component" value="Unassembled WGS sequence"/>
</dbReference>
<sequence>MTVLAGGSSQRHLRSRSDGADQCPPRQQTEDNCQTSVYHTRGKKGIEEMFRTAELGSSLTKEEFHEIEPVLRSDLLAVQHELRLSGKFPVIIVFAGVDGAGKSETVNLLNEWMDPRWLITRAYGQASDEMAERPEYWRYWRDLPARGRVGLFLSSWYSRPLLDRVYGRTSEAEYDEALDRIIAFEKCLADDGALILKFWMHLGRDAQKTRLKALQKDPLTRWRVTQTDWDHWHLYDTFVTAAERIIMRTSTHKSPWQIVEGVDKRYRSVTVGTAILDAVRTHIHEAELHKKLRTELAAAQQACALMPMATNPAGDPAGDSGGELTAMGTTATPMRTSKVRRLTVLDRLDMTVACDKRSYRKKREEYQGKLNLSCRTAKKLGLSTILVFEGWDAAGKGGAVRRITEALDARDYQVIPIAAPTDEERAKHYLWRFWRHLSRAGRLTIFDRSWYGRVLVERVEGFAAEDEWKRAYAEINDFEDQLVHHGIVLCKFWIHITNEEQLSRFKARESTAYKQWKLTDEDWRNREQWSLYEEAVNDMVERTSTQQAPWTLVEGNDKLFTRIKVLSTVCEALNAGIERAQKAGAAALQANLEKSA</sequence>
<dbReference type="Gene3D" id="3.40.50.300">
    <property type="entry name" value="P-loop containing nucleotide triphosphate hydrolases"/>
    <property type="match status" value="2"/>
</dbReference>
<dbReference type="InterPro" id="IPR022488">
    <property type="entry name" value="PPK2-related"/>
</dbReference>
<evidence type="ECO:0000259" key="2">
    <source>
        <dbReference type="Pfam" id="PF03976"/>
    </source>
</evidence>
<reference evidence="3" key="1">
    <citation type="submission" date="2018-11" db="EMBL/GenBank/DDBJ databases">
        <authorList>
            <person name="Onetto C."/>
        </authorList>
    </citation>
    <scope>NUCLEOTIDE SEQUENCE [LARGE SCALE GENOMIC DNA]</scope>
</reference>
<dbReference type="Pfam" id="PF03976">
    <property type="entry name" value="PPK2"/>
    <property type="match status" value="2"/>
</dbReference>
<gene>
    <name evidence="3" type="ORF">DF3PA_10202</name>
</gene>
<feature type="region of interest" description="Disordered" evidence="1">
    <location>
        <begin position="1"/>
        <end position="32"/>
    </location>
</feature>
<dbReference type="EMBL" id="UXAT02000001">
    <property type="protein sequence ID" value="VUX45077.1"/>
    <property type="molecule type" value="Genomic_DNA"/>
</dbReference>
<proteinExistence type="predicted"/>
<organism evidence="3 4">
    <name type="scientific">Candidatus Defluviicoccus seviourii</name>
    <dbReference type="NCBI Taxonomy" id="2565273"/>
    <lineage>
        <taxon>Bacteria</taxon>
        <taxon>Pseudomonadati</taxon>
        <taxon>Pseudomonadota</taxon>
        <taxon>Alphaproteobacteria</taxon>
        <taxon>Rhodospirillales</taxon>
        <taxon>Rhodospirillaceae</taxon>
        <taxon>Defluviicoccus</taxon>
    </lineage>
</organism>
<name>A0A564W9Y8_9PROT</name>
<dbReference type="AlphaFoldDB" id="A0A564W9Y8"/>
<feature type="domain" description="Polyphosphate kinase-2-related" evidence="2">
    <location>
        <begin position="67"/>
        <end position="282"/>
    </location>
</feature>
<feature type="domain" description="Polyphosphate kinase-2-related" evidence="2">
    <location>
        <begin position="355"/>
        <end position="575"/>
    </location>
</feature>